<gene>
    <name evidence="1" type="ORF">SAMN02745118_02101</name>
</gene>
<dbReference type="Proteomes" id="UP000190625">
    <property type="component" value="Unassembled WGS sequence"/>
</dbReference>
<name>A0A1T4PAS4_9FIRM</name>
<evidence type="ECO:0000313" key="2">
    <source>
        <dbReference type="Proteomes" id="UP000190625"/>
    </source>
</evidence>
<organism evidence="1 2">
    <name type="scientific">Selenihalanaerobacter shriftii</name>
    <dbReference type="NCBI Taxonomy" id="142842"/>
    <lineage>
        <taxon>Bacteria</taxon>
        <taxon>Bacillati</taxon>
        <taxon>Bacillota</taxon>
        <taxon>Clostridia</taxon>
        <taxon>Halanaerobiales</taxon>
        <taxon>Halobacteroidaceae</taxon>
        <taxon>Selenihalanaerobacter</taxon>
    </lineage>
</organism>
<dbReference type="STRING" id="142842.SAMN02745118_02101"/>
<reference evidence="2" key="1">
    <citation type="submission" date="2017-02" db="EMBL/GenBank/DDBJ databases">
        <authorList>
            <person name="Varghese N."/>
            <person name="Submissions S."/>
        </authorList>
    </citation>
    <scope>NUCLEOTIDE SEQUENCE [LARGE SCALE GENOMIC DNA]</scope>
    <source>
        <strain evidence="2">ATCC BAA-73</strain>
    </source>
</reference>
<dbReference type="EMBL" id="FUWM01000018">
    <property type="protein sequence ID" value="SJZ88665.1"/>
    <property type="molecule type" value="Genomic_DNA"/>
</dbReference>
<protein>
    <submittedName>
        <fullName evidence="1">Uncharacterized protein</fullName>
    </submittedName>
</protein>
<accession>A0A1T4PAS4</accession>
<dbReference type="AlphaFoldDB" id="A0A1T4PAS4"/>
<keyword evidence="2" id="KW-1185">Reference proteome</keyword>
<dbReference type="RefSeq" id="WP_078810539.1">
    <property type="nucleotide sequence ID" value="NZ_FUWM01000018.1"/>
</dbReference>
<evidence type="ECO:0000313" key="1">
    <source>
        <dbReference type="EMBL" id="SJZ88665.1"/>
    </source>
</evidence>
<sequence>MEDKKTFVEIVSVLEELKILHDQSSNDKCKHFIKLKLQEVYYKASRNNMNKLAEASNEIYQIIN</sequence>
<proteinExistence type="predicted"/>